<evidence type="ECO:0000313" key="3">
    <source>
        <dbReference type="Proteomes" id="UP001589575"/>
    </source>
</evidence>
<proteinExistence type="predicted"/>
<comment type="caution">
    <text evidence="2">The sequence shown here is derived from an EMBL/GenBank/DDBJ whole genome shotgun (WGS) entry which is preliminary data.</text>
</comment>
<accession>A0ABV5FYV3</accession>
<organism evidence="2 3">
    <name type="scientific">Citricoccus parietis</name>
    <dbReference type="NCBI Taxonomy" id="592307"/>
    <lineage>
        <taxon>Bacteria</taxon>
        <taxon>Bacillati</taxon>
        <taxon>Actinomycetota</taxon>
        <taxon>Actinomycetes</taxon>
        <taxon>Micrococcales</taxon>
        <taxon>Micrococcaceae</taxon>
        <taxon>Citricoccus</taxon>
    </lineage>
</organism>
<evidence type="ECO:0000256" key="1">
    <source>
        <dbReference type="SAM" id="MobiDB-lite"/>
    </source>
</evidence>
<reference evidence="2 3" key="1">
    <citation type="submission" date="2024-09" db="EMBL/GenBank/DDBJ databases">
        <authorList>
            <person name="Sun Q."/>
            <person name="Mori K."/>
        </authorList>
    </citation>
    <scope>NUCLEOTIDE SEQUENCE [LARGE SCALE GENOMIC DNA]</scope>
    <source>
        <strain evidence="2 3">CCM 7609</strain>
    </source>
</reference>
<name>A0ABV5FYV3_9MICC</name>
<gene>
    <name evidence="2" type="ORF">ACFFX0_11870</name>
</gene>
<dbReference type="EMBL" id="JBHMFI010000001">
    <property type="protein sequence ID" value="MFB9071861.1"/>
    <property type="molecule type" value="Genomic_DNA"/>
</dbReference>
<feature type="region of interest" description="Disordered" evidence="1">
    <location>
        <begin position="21"/>
        <end position="46"/>
    </location>
</feature>
<sequence>MVASALGAGSRGAVRDLTGIEWHGRDLNTPHPVFTGRSPRGDRTAD</sequence>
<protein>
    <submittedName>
        <fullName evidence="2">Uncharacterized protein</fullName>
    </submittedName>
</protein>
<keyword evidence="3" id="KW-1185">Reference proteome</keyword>
<evidence type="ECO:0000313" key="2">
    <source>
        <dbReference type="EMBL" id="MFB9071861.1"/>
    </source>
</evidence>
<dbReference type="Proteomes" id="UP001589575">
    <property type="component" value="Unassembled WGS sequence"/>
</dbReference>